<name>A0A0E9RBX8_ANGAN</name>
<reference evidence="1" key="2">
    <citation type="journal article" date="2015" name="Fish Shellfish Immunol.">
        <title>Early steps in the European eel (Anguilla anguilla)-Vibrio vulnificus interaction in the gills: Role of the RtxA13 toxin.</title>
        <authorList>
            <person name="Callol A."/>
            <person name="Pajuelo D."/>
            <person name="Ebbesson L."/>
            <person name="Teles M."/>
            <person name="MacKenzie S."/>
            <person name="Amaro C."/>
        </authorList>
    </citation>
    <scope>NUCLEOTIDE SEQUENCE</scope>
</reference>
<sequence length="43" mass="5015">MLSSPRLELRGVKMACMCEHIVLFIWFPYHKLMLCPTTRTGTC</sequence>
<accession>A0A0E9RBX8</accession>
<evidence type="ECO:0000313" key="1">
    <source>
        <dbReference type="EMBL" id="JAH26656.1"/>
    </source>
</evidence>
<reference evidence="1" key="1">
    <citation type="submission" date="2014-11" db="EMBL/GenBank/DDBJ databases">
        <authorList>
            <person name="Amaro Gonzalez C."/>
        </authorList>
    </citation>
    <scope>NUCLEOTIDE SEQUENCE</scope>
</reference>
<dbReference type="EMBL" id="GBXM01081921">
    <property type="protein sequence ID" value="JAH26656.1"/>
    <property type="molecule type" value="Transcribed_RNA"/>
</dbReference>
<organism evidence="1">
    <name type="scientific">Anguilla anguilla</name>
    <name type="common">European freshwater eel</name>
    <name type="synonym">Muraena anguilla</name>
    <dbReference type="NCBI Taxonomy" id="7936"/>
    <lineage>
        <taxon>Eukaryota</taxon>
        <taxon>Metazoa</taxon>
        <taxon>Chordata</taxon>
        <taxon>Craniata</taxon>
        <taxon>Vertebrata</taxon>
        <taxon>Euteleostomi</taxon>
        <taxon>Actinopterygii</taxon>
        <taxon>Neopterygii</taxon>
        <taxon>Teleostei</taxon>
        <taxon>Anguilliformes</taxon>
        <taxon>Anguillidae</taxon>
        <taxon>Anguilla</taxon>
    </lineage>
</organism>
<proteinExistence type="predicted"/>
<dbReference type="AlphaFoldDB" id="A0A0E9RBX8"/>
<protein>
    <submittedName>
        <fullName evidence="1">Uncharacterized protein</fullName>
    </submittedName>
</protein>
<dbReference type="EMBL" id="GBXM01105171">
    <property type="protein sequence ID" value="JAH03406.1"/>
    <property type="molecule type" value="Transcribed_RNA"/>
</dbReference>